<dbReference type="RefSeq" id="WP_253235262.1">
    <property type="nucleotide sequence ID" value="NZ_JAMYJR010000001.1"/>
</dbReference>
<evidence type="ECO:0000313" key="3">
    <source>
        <dbReference type="Proteomes" id="UP001523369"/>
    </source>
</evidence>
<comment type="caution">
    <text evidence="2">The sequence shown here is derived from an EMBL/GenBank/DDBJ whole genome shotgun (WGS) entry which is preliminary data.</text>
</comment>
<reference evidence="2 3" key="1">
    <citation type="submission" date="2022-06" db="EMBL/GenBank/DDBJ databases">
        <title>New Species of the Genus Actinoplanes, ActinopZanes ferrugineus.</title>
        <authorList>
            <person name="Ding P."/>
        </authorList>
    </citation>
    <scope>NUCLEOTIDE SEQUENCE [LARGE SCALE GENOMIC DNA]</scope>
    <source>
        <strain evidence="2 3">TRM88003</strain>
    </source>
</reference>
<feature type="transmembrane region" description="Helical" evidence="1">
    <location>
        <begin position="74"/>
        <end position="95"/>
    </location>
</feature>
<keyword evidence="1" id="KW-1133">Transmembrane helix</keyword>
<dbReference type="EMBL" id="JAMYJR010000001">
    <property type="protein sequence ID" value="MCO8269121.1"/>
    <property type="molecule type" value="Genomic_DNA"/>
</dbReference>
<evidence type="ECO:0000256" key="1">
    <source>
        <dbReference type="SAM" id="Phobius"/>
    </source>
</evidence>
<accession>A0ABT1DGC6</accession>
<dbReference type="Proteomes" id="UP001523369">
    <property type="component" value="Unassembled WGS sequence"/>
</dbReference>
<sequence length="96" mass="9885">MPSARSRRRSWTLALLGSLPQLFLTALLLVQGRNLQDSDAAIQTQLGLFASAALLFWSLIACAAVALATRTRPLAAPLASGSAVGLALSALIALAA</sequence>
<keyword evidence="3" id="KW-1185">Reference proteome</keyword>
<name>A0ABT1DGC6_9ACTN</name>
<feature type="transmembrane region" description="Helical" evidence="1">
    <location>
        <begin position="48"/>
        <end position="67"/>
    </location>
</feature>
<gene>
    <name evidence="2" type="ORF">M1L60_00795</name>
</gene>
<proteinExistence type="predicted"/>
<keyword evidence="1" id="KW-0472">Membrane</keyword>
<organism evidence="2 3">
    <name type="scientific">Paractinoplanes aksuensis</name>
    <dbReference type="NCBI Taxonomy" id="2939490"/>
    <lineage>
        <taxon>Bacteria</taxon>
        <taxon>Bacillati</taxon>
        <taxon>Actinomycetota</taxon>
        <taxon>Actinomycetes</taxon>
        <taxon>Micromonosporales</taxon>
        <taxon>Micromonosporaceae</taxon>
        <taxon>Paractinoplanes</taxon>
    </lineage>
</organism>
<keyword evidence="1" id="KW-0812">Transmembrane</keyword>
<evidence type="ECO:0000313" key="2">
    <source>
        <dbReference type="EMBL" id="MCO8269121.1"/>
    </source>
</evidence>
<protein>
    <submittedName>
        <fullName evidence="2">Uncharacterized protein</fullName>
    </submittedName>
</protein>